<comment type="caution">
    <text evidence="1">The sequence shown here is derived from an EMBL/GenBank/DDBJ whole genome shotgun (WGS) entry which is preliminary data.</text>
</comment>
<gene>
    <name evidence="1" type="ORF">C7999DRAFT_36297</name>
</gene>
<evidence type="ECO:0000313" key="2">
    <source>
        <dbReference type="Proteomes" id="UP001303647"/>
    </source>
</evidence>
<keyword evidence="2" id="KW-1185">Reference proteome</keyword>
<reference evidence="1" key="1">
    <citation type="journal article" date="2023" name="Mol. Phylogenet. Evol.">
        <title>Genome-scale phylogeny and comparative genomics of the fungal order Sordariales.</title>
        <authorList>
            <person name="Hensen N."/>
            <person name="Bonometti L."/>
            <person name="Westerberg I."/>
            <person name="Brannstrom I.O."/>
            <person name="Guillou S."/>
            <person name="Cros-Aarteil S."/>
            <person name="Calhoun S."/>
            <person name="Haridas S."/>
            <person name="Kuo A."/>
            <person name="Mondo S."/>
            <person name="Pangilinan J."/>
            <person name="Riley R."/>
            <person name="LaButti K."/>
            <person name="Andreopoulos B."/>
            <person name="Lipzen A."/>
            <person name="Chen C."/>
            <person name="Yan M."/>
            <person name="Daum C."/>
            <person name="Ng V."/>
            <person name="Clum A."/>
            <person name="Steindorff A."/>
            <person name="Ohm R.A."/>
            <person name="Martin F."/>
            <person name="Silar P."/>
            <person name="Natvig D.O."/>
            <person name="Lalanne C."/>
            <person name="Gautier V."/>
            <person name="Ament-Velasquez S.L."/>
            <person name="Kruys A."/>
            <person name="Hutchinson M.I."/>
            <person name="Powell A.J."/>
            <person name="Barry K."/>
            <person name="Miller A.N."/>
            <person name="Grigoriev I.V."/>
            <person name="Debuchy R."/>
            <person name="Gladieux P."/>
            <person name="Hiltunen Thoren M."/>
            <person name="Johannesson H."/>
        </authorList>
    </citation>
    <scope>NUCLEOTIDE SEQUENCE</scope>
    <source>
        <strain evidence="1">CBS 359.72</strain>
    </source>
</reference>
<reference evidence="1" key="2">
    <citation type="submission" date="2023-05" db="EMBL/GenBank/DDBJ databases">
        <authorList>
            <consortium name="Lawrence Berkeley National Laboratory"/>
            <person name="Steindorff A."/>
            <person name="Hensen N."/>
            <person name="Bonometti L."/>
            <person name="Westerberg I."/>
            <person name="Brannstrom I.O."/>
            <person name="Guillou S."/>
            <person name="Cros-Aarteil S."/>
            <person name="Calhoun S."/>
            <person name="Haridas S."/>
            <person name="Kuo A."/>
            <person name="Mondo S."/>
            <person name="Pangilinan J."/>
            <person name="Riley R."/>
            <person name="Labutti K."/>
            <person name="Andreopoulos B."/>
            <person name="Lipzen A."/>
            <person name="Chen C."/>
            <person name="Yanf M."/>
            <person name="Daum C."/>
            <person name="Ng V."/>
            <person name="Clum A."/>
            <person name="Ohm R."/>
            <person name="Martin F."/>
            <person name="Silar P."/>
            <person name="Natvig D."/>
            <person name="Lalanne C."/>
            <person name="Gautier V."/>
            <person name="Ament-Velasquez S.L."/>
            <person name="Kruys A."/>
            <person name="Hutchinson M.I."/>
            <person name="Powell A.J."/>
            <person name="Barry K."/>
            <person name="Miller A.N."/>
            <person name="Grigoriev I.V."/>
            <person name="Debuchy R."/>
            <person name="Gladieux P."/>
            <person name="Thoren M.H."/>
            <person name="Johannesson H."/>
        </authorList>
    </citation>
    <scope>NUCLEOTIDE SEQUENCE</scope>
    <source>
        <strain evidence="1">CBS 359.72</strain>
    </source>
</reference>
<organism evidence="1 2">
    <name type="scientific">Corynascus novoguineensis</name>
    <dbReference type="NCBI Taxonomy" id="1126955"/>
    <lineage>
        <taxon>Eukaryota</taxon>
        <taxon>Fungi</taxon>
        <taxon>Dikarya</taxon>
        <taxon>Ascomycota</taxon>
        <taxon>Pezizomycotina</taxon>
        <taxon>Sordariomycetes</taxon>
        <taxon>Sordariomycetidae</taxon>
        <taxon>Sordariales</taxon>
        <taxon>Chaetomiaceae</taxon>
        <taxon>Corynascus</taxon>
    </lineage>
</organism>
<protein>
    <submittedName>
        <fullName evidence="1">Uncharacterized protein</fullName>
    </submittedName>
</protein>
<dbReference type="EMBL" id="MU857824">
    <property type="protein sequence ID" value="KAK4243374.1"/>
    <property type="molecule type" value="Genomic_DNA"/>
</dbReference>
<evidence type="ECO:0000313" key="1">
    <source>
        <dbReference type="EMBL" id="KAK4243374.1"/>
    </source>
</evidence>
<dbReference type="Proteomes" id="UP001303647">
    <property type="component" value="Unassembled WGS sequence"/>
</dbReference>
<name>A0AAN7CJU0_9PEZI</name>
<sequence>MHPRRTYFLAPTRDQPPTGAIALGNLIVSPREPDFPLNDPNSPTAERLRTTATVIPELDATRSTSSKLSLRPTVFLTFLWGLLGGQNPVELGFELSREHVASYRIPRLETRTIHPSMAEVAALFAEDRVQEALRDSRFEASLYLVTGVQVATHGAEYVVRAARERGVHLQLVADLPVAAAAAAVGGAPVGAGAGVEVSADDSGRSTGRIEDAFVLAYSLREVLYRRKKITGQRRPRVQGDLYAVDGQGLKGNKVAEEEVVEFEAELTGLKEEDPELPEYWDLPAEIGNGPDGKECQIVRVDMKVNDDDSNHDDSDED</sequence>
<accession>A0AAN7CJU0</accession>
<dbReference type="AlphaFoldDB" id="A0AAN7CJU0"/>
<proteinExistence type="predicted"/>